<dbReference type="OMA" id="IWPNKGE"/>
<dbReference type="HOGENOM" id="CLU_058697_0_0_1"/>
<dbReference type="InterPro" id="IPR013653">
    <property type="entry name" value="GCN5-like_dom"/>
</dbReference>
<dbReference type="KEGG" id="cqu:CpipJ_CPIJ019318"/>
<dbReference type="VEuPathDB" id="VectorBase:CPIJ019318"/>
<dbReference type="InterPro" id="IPR041506">
    <property type="entry name" value="DUF5645"/>
</dbReference>
<gene>
    <name evidence="3" type="primary">6053536</name>
    <name evidence="2" type="ORF">CpipJ_CPIJ019318</name>
</gene>
<dbReference type="AlphaFoldDB" id="B0XIX8"/>
<dbReference type="InterPro" id="IPR053225">
    <property type="entry name" value="Acyl-CoA_N-acyltransferase"/>
</dbReference>
<dbReference type="Pfam" id="PF18713">
    <property type="entry name" value="DUF5645"/>
    <property type="match status" value="1"/>
</dbReference>
<dbReference type="PANTHER" id="PTHR20958:SF6">
    <property type="entry name" value="GLYCINE N-ACYLTRANSFERASE-LIKE PROTEIN"/>
    <property type="match status" value="1"/>
</dbReference>
<accession>B0XIX8</accession>
<name>B0XIX8_CULQU</name>
<dbReference type="EnsemblMetazoa" id="CPIJ019318-RA">
    <property type="protein sequence ID" value="CPIJ019318-PA"/>
    <property type="gene ID" value="CPIJ019318"/>
</dbReference>
<keyword evidence="4" id="KW-1185">Reference proteome</keyword>
<sequence length="303" mass="35347">MVDHHEERDDDVLQPMSRAELEALRDLYAKHLPQEIHFYFLLQNQLSWNCKLDSWSEGEKRTLSVRAFIRFFKPKRDDGTTGTFVGISEDEDPNVYFHSLRETPEQLERYLEDTKRINWACRPVFSSFSDPFATVLGNVLKKFSCRYEVLSDCAYYLIGREEALQFQYEVPPNLVLRKLDTSYSDLMNERWPHRYPNSEKYIRLLVQLNGGLGLFNAANDDLAGWVLKNEFAGVGHLQVMPDYRRAGLGEILAKAMTKRIAEEDDEPVNAFIVDKNAVSIRLFLKLGYRRIDGSNWVRADYQE</sequence>
<dbReference type="STRING" id="7176.B0XIX8"/>
<evidence type="ECO:0000313" key="3">
    <source>
        <dbReference type="EnsemblMetazoa" id="CPIJ019318-PA"/>
    </source>
</evidence>
<dbReference type="Gene3D" id="3.40.630.30">
    <property type="match status" value="2"/>
</dbReference>
<organism>
    <name type="scientific">Culex quinquefasciatus</name>
    <name type="common">Southern house mosquito</name>
    <name type="synonym">Culex pungens</name>
    <dbReference type="NCBI Taxonomy" id="7176"/>
    <lineage>
        <taxon>Eukaryota</taxon>
        <taxon>Metazoa</taxon>
        <taxon>Ecdysozoa</taxon>
        <taxon>Arthropoda</taxon>
        <taxon>Hexapoda</taxon>
        <taxon>Insecta</taxon>
        <taxon>Pterygota</taxon>
        <taxon>Neoptera</taxon>
        <taxon>Endopterygota</taxon>
        <taxon>Diptera</taxon>
        <taxon>Nematocera</taxon>
        <taxon>Culicoidea</taxon>
        <taxon>Culicidae</taxon>
        <taxon>Culicinae</taxon>
        <taxon>Culicini</taxon>
        <taxon>Culex</taxon>
        <taxon>Culex</taxon>
    </lineage>
</organism>
<dbReference type="InParanoid" id="B0XIX8"/>
<dbReference type="SUPFAM" id="SSF55729">
    <property type="entry name" value="Acyl-CoA N-acyltransferases (Nat)"/>
    <property type="match status" value="1"/>
</dbReference>
<dbReference type="PROSITE" id="PS51186">
    <property type="entry name" value="GNAT"/>
    <property type="match status" value="1"/>
</dbReference>
<dbReference type="Pfam" id="PF08445">
    <property type="entry name" value="FR47"/>
    <property type="match status" value="1"/>
</dbReference>
<dbReference type="eggNOG" id="ENOG502SFZ1">
    <property type="taxonomic scope" value="Eukaryota"/>
</dbReference>
<evidence type="ECO:0000259" key="1">
    <source>
        <dbReference type="PROSITE" id="PS51186"/>
    </source>
</evidence>
<dbReference type="EMBL" id="DS233406">
    <property type="protein sequence ID" value="EDS29786.1"/>
    <property type="molecule type" value="Genomic_DNA"/>
</dbReference>
<evidence type="ECO:0000313" key="4">
    <source>
        <dbReference type="Proteomes" id="UP000002320"/>
    </source>
</evidence>
<dbReference type="InterPro" id="IPR016181">
    <property type="entry name" value="Acyl_CoA_acyltransferase"/>
</dbReference>
<dbReference type="GO" id="GO:0016747">
    <property type="term" value="F:acyltransferase activity, transferring groups other than amino-acyl groups"/>
    <property type="evidence" value="ECO:0007669"/>
    <property type="project" value="InterPro"/>
</dbReference>
<dbReference type="Proteomes" id="UP000002320">
    <property type="component" value="Unassembled WGS sequence"/>
</dbReference>
<dbReference type="InterPro" id="IPR000182">
    <property type="entry name" value="GNAT_dom"/>
</dbReference>
<dbReference type="PANTHER" id="PTHR20958">
    <property type="entry name" value="GLYCINE N-ACYLTRANSFERASE-LIKE PROTEIN"/>
    <property type="match status" value="1"/>
</dbReference>
<reference evidence="2" key="1">
    <citation type="submission" date="2007-03" db="EMBL/GenBank/DDBJ databases">
        <title>Annotation of Culex pipiens quinquefasciatus.</title>
        <authorList>
            <consortium name="The Broad Institute Genome Sequencing Platform"/>
            <person name="Atkinson P.W."/>
            <person name="Hemingway J."/>
            <person name="Christensen B.M."/>
            <person name="Higgs S."/>
            <person name="Kodira C."/>
            <person name="Hannick L."/>
            <person name="Megy K."/>
            <person name="O'Leary S."/>
            <person name="Pearson M."/>
            <person name="Haas B.J."/>
            <person name="Mauceli E."/>
            <person name="Wortman J.R."/>
            <person name="Lee N.H."/>
            <person name="Guigo R."/>
            <person name="Stanke M."/>
            <person name="Alvarado L."/>
            <person name="Amedeo P."/>
            <person name="Antoine C.H."/>
            <person name="Arensburger P."/>
            <person name="Bidwell S.L."/>
            <person name="Crawford M."/>
            <person name="Camaro F."/>
            <person name="Devon K."/>
            <person name="Engels R."/>
            <person name="Hammond M."/>
            <person name="Howarth C."/>
            <person name="Koehrsen M."/>
            <person name="Lawson D."/>
            <person name="Montgomery P."/>
            <person name="Nene V."/>
            <person name="Nusbaum C."/>
            <person name="Puiu D."/>
            <person name="Romero-Severson J."/>
            <person name="Severson D.W."/>
            <person name="Shumway M."/>
            <person name="Sisk P."/>
            <person name="Stolte C."/>
            <person name="Zeng Q."/>
            <person name="Eisenstadt E."/>
            <person name="Fraser-Liggett C."/>
            <person name="Strausberg R."/>
            <person name="Galagan J."/>
            <person name="Birren B."/>
            <person name="Collins F.H."/>
        </authorList>
    </citation>
    <scope>NUCLEOTIDE SEQUENCE [LARGE SCALE GENOMIC DNA]</scope>
    <source>
        <strain evidence="2">JHB</strain>
    </source>
</reference>
<dbReference type="VEuPathDB" id="VectorBase:CQUJHB002672"/>
<proteinExistence type="predicted"/>
<feature type="domain" description="N-acetyltransferase" evidence="1">
    <location>
        <begin position="174"/>
        <end position="303"/>
    </location>
</feature>
<dbReference type="OrthoDB" id="7305308at2759"/>
<protein>
    <recommendedName>
        <fullName evidence="1">N-acetyltransferase domain-containing protein</fullName>
    </recommendedName>
</protein>
<evidence type="ECO:0000313" key="2">
    <source>
        <dbReference type="EMBL" id="EDS29786.1"/>
    </source>
</evidence>
<reference evidence="3" key="2">
    <citation type="submission" date="2021-02" db="UniProtKB">
        <authorList>
            <consortium name="EnsemblMetazoa"/>
        </authorList>
    </citation>
    <scope>IDENTIFICATION</scope>
    <source>
        <strain evidence="3">JHB</strain>
    </source>
</reference>